<dbReference type="Proteomes" id="UP001281410">
    <property type="component" value="Unassembled WGS sequence"/>
</dbReference>
<evidence type="ECO:0000256" key="1">
    <source>
        <dbReference type="SAM" id="Coils"/>
    </source>
</evidence>
<keyword evidence="1" id="KW-0175">Coiled coil</keyword>
<dbReference type="InterPro" id="IPR039976">
    <property type="entry name" value="WIT1/WIT2"/>
</dbReference>
<name>A0AAE0E2I8_9ROSI</name>
<dbReference type="AlphaFoldDB" id="A0AAE0E2I8"/>
<proteinExistence type="predicted"/>
<accession>A0AAE0E2I8</accession>
<comment type="caution">
    <text evidence="2">The sequence shown here is derived from an EMBL/GenBank/DDBJ whole genome shotgun (WGS) entry which is preliminary data.</text>
</comment>
<sequence length="147" mass="16637">MGISKELLGRLQIEKLIILSEASAGLDEELSYLRDRLECLEAALHQAEETKMATDIRAKVITYLVMQLTLEKERLHQQIASLTVENRIMVVQLQQTKKDPSIVMSRNNKGSDKQFLFPKHDLTTVPCATERMEEVNVLSATVPEVVC</sequence>
<organism evidence="2 3">
    <name type="scientific">Dipteronia sinensis</name>
    <dbReference type="NCBI Taxonomy" id="43782"/>
    <lineage>
        <taxon>Eukaryota</taxon>
        <taxon>Viridiplantae</taxon>
        <taxon>Streptophyta</taxon>
        <taxon>Embryophyta</taxon>
        <taxon>Tracheophyta</taxon>
        <taxon>Spermatophyta</taxon>
        <taxon>Magnoliopsida</taxon>
        <taxon>eudicotyledons</taxon>
        <taxon>Gunneridae</taxon>
        <taxon>Pentapetalae</taxon>
        <taxon>rosids</taxon>
        <taxon>malvids</taxon>
        <taxon>Sapindales</taxon>
        <taxon>Sapindaceae</taxon>
        <taxon>Hippocastanoideae</taxon>
        <taxon>Acereae</taxon>
        <taxon>Dipteronia</taxon>
    </lineage>
</organism>
<protein>
    <submittedName>
        <fullName evidence="2">Uncharacterized protein</fullName>
    </submittedName>
</protein>
<evidence type="ECO:0000313" key="2">
    <source>
        <dbReference type="EMBL" id="KAK3205063.1"/>
    </source>
</evidence>
<keyword evidence="3" id="KW-1185">Reference proteome</keyword>
<gene>
    <name evidence="2" type="ORF">Dsin_019109</name>
</gene>
<reference evidence="2" key="1">
    <citation type="journal article" date="2023" name="Plant J.">
        <title>Genome sequences and population genomics provide insights into the demographic history, inbreeding, and mutation load of two 'living fossil' tree species of Dipteronia.</title>
        <authorList>
            <person name="Feng Y."/>
            <person name="Comes H.P."/>
            <person name="Chen J."/>
            <person name="Zhu S."/>
            <person name="Lu R."/>
            <person name="Zhang X."/>
            <person name="Li P."/>
            <person name="Qiu J."/>
            <person name="Olsen K.M."/>
            <person name="Qiu Y."/>
        </authorList>
    </citation>
    <scope>NUCLEOTIDE SEQUENCE</scope>
    <source>
        <strain evidence="2">NBL</strain>
    </source>
</reference>
<dbReference type="PANTHER" id="PTHR35705">
    <property type="entry name" value="WPP DOMAIN-INTERACTING TAIL-ANCHORED PROTEIN 1"/>
    <property type="match status" value="1"/>
</dbReference>
<dbReference type="PANTHER" id="PTHR35705:SF1">
    <property type="entry name" value="WPP DOMAIN-INTERACTING TAIL-ANCHORED PROTEIN 1"/>
    <property type="match status" value="1"/>
</dbReference>
<dbReference type="EMBL" id="JANJYJ010000006">
    <property type="protein sequence ID" value="KAK3205063.1"/>
    <property type="molecule type" value="Genomic_DNA"/>
</dbReference>
<feature type="coiled-coil region" evidence="1">
    <location>
        <begin position="30"/>
        <end position="85"/>
    </location>
</feature>
<evidence type="ECO:0000313" key="3">
    <source>
        <dbReference type="Proteomes" id="UP001281410"/>
    </source>
</evidence>